<comment type="caution">
    <text evidence="1">The sequence shown here is derived from an EMBL/GenBank/DDBJ whole genome shotgun (WGS) entry which is preliminary data.</text>
</comment>
<name>A0ABQ6NA17_9STRA</name>
<organism evidence="1 2">
    <name type="scientific">Tetraparma gracilis</name>
    <dbReference type="NCBI Taxonomy" id="2962635"/>
    <lineage>
        <taxon>Eukaryota</taxon>
        <taxon>Sar</taxon>
        <taxon>Stramenopiles</taxon>
        <taxon>Ochrophyta</taxon>
        <taxon>Bolidophyceae</taxon>
        <taxon>Parmales</taxon>
        <taxon>Triparmaceae</taxon>
        <taxon>Tetraparma</taxon>
    </lineage>
</organism>
<reference evidence="1 2" key="1">
    <citation type="journal article" date="2023" name="Commun. Biol.">
        <title>Genome analysis of Parmales, the sister group of diatoms, reveals the evolutionary specialization of diatoms from phago-mixotrophs to photoautotrophs.</title>
        <authorList>
            <person name="Ban H."/>
            <person name="Sato S."/>
            <person name="Yoshikawa S."/>
            <person name="Yamada K."/>
            <person name="Nakamura Y."/>
            <person name="Ichinomiya M."/>
            <person name="Sato N."/>
            <person name="Blanc-Mathieu R."/>
            <person name="Endo H."/>
            <person name="Kuwata A."/>
            <person name="Ogata H."/>
        </authorList>
    </citation>
    <scope>NUCLEOTIDE SEQUENCE [LARGE SCALE GENOMIC DNA]</scope>
</reference>
<accession>A0ABQ6NA17</accession>
<dbReference type="Proteomes" id="UP001165060">
    <property type="component" value="Unassembled WGS sequence"/>
</dbReference>
<protein>
    <submittedName>
        <fullName evidence="1">Uncharacterized protein</fullName>
    </submittedName>
</protein>
<feature type="non-terminal residue" evidence="1">
    <location>
        <position position="1"/>
    </location>
</feature>
<gene>
    <name evidence="1" type="ORF">TeGR_g2767</name>
</gene>
<proteinExistence type="predicted"/>
<sequence length="210" mass="23402">PKGQDGLEKVQEWVVGGESLSATGAKVLHFAQNRYDKSWAGMVEILERADVVVMNFGLGWEGAPTAEYRDDMTALFEFLRRQAESGGKTLVWRETFAQHPDSPQLSLTATSQCGEVEYSSKFPHMYMDVIVRDAAEAAGFRISYLNETTVKPAASDVLYWLPAHDESANLWKDLHKTDPATGYCDGQYVCHAPGLWGNMLSVLSRLLQRP</sequence>
<keyword evidence="2" id="KW-1185">Reference proteome</keyword>
<evidence type="ECO:0000313" key="2">
    <source>
        <dbReference type="Proteomes" id="UP001165060"/>
    </source>
</evidence>
<dbReference type="EMBL" id="BRYB01006961">
    <property type="protein sequence ID" value="GMI50991.1"/>
    <property type="molecule type" value="Genomic_DNA"/>
</dbReference>
<evidence type="ECO:0000313" key="1">
    <source>
        <dbReference type="EMBL" id="GMI50991.1"/>
    </source>
</evidence>